<sequence length="315" mass="33025">MYSNSTLLRVAAVSALFASSTLAFSQAAQQSGAATSDAQSTATTQTATAQPAKQDAADSGSYATGQPLPMQSKEGFWGHMNPLARKKWVHRQIDPVKDRVNELDQLQAKNANDIKDVDSRAQAGIRQANDAAAQADAHAQAAGQRATQANGLATQASTRTDALHGTVSNLDQYQTVSSTAVPFLKGRTTLGTKAKADLDQVASTLGTEKGYILEVQGYSRSGVASSQAMADAVVRYLVTEHQVPVYRIYKSGLGHVKTSSSTETASTEKPLVNGVRVTLLHNSLAQMDQGTPQASNSTPAASTGTPTGTDSARMN</sequence>
<dbReference type="InterPro" id="IPR006665">
    <property type="entry name" value="OmpA-like"/>
</dbReference>
<dbReference type="InterPro" id="IPR036737">
    <property type="entry name" value="OmpA-like_sf"/>
</dbReference>
<evidence type="ECO:0000313" key="5">
    <source>
        <dbReference type="Proteomes" id="UP001634747"/>
    </source>
</evidence>
<evidence type="ECO:0000313" key="4">
    <source>
        <dbReference type="EMBL" id="MFN2976769.1"/>
    </source>
</evidence>
<evidence type="ECO:0000259" key="3">
    <source>
        <dbReference type="Pfam" id="PF00691"/>
    </source>
</evidence>
<dbReference type="RefSeq" id="WP_263415170.1">
    <property type="nucleotide sequence ID" value="NZ_BAABBH010000002.1"/>
</dbReference>
<feature type="region of interest" description="Disordered" evidence="1">
    <location>
        <begin position="42"/>
        <end position="75"/>
    </location>
</feature>
<dbReference type="Proteomes" id="UP001634747">
    <property type="component" value="Unassembled WGS sequence"/>
</dbReference>
<dbReference type="Pfam" id="PF00691">
    <property type="entry name" value="OmpA"/>
    <property type="match status" value="1"/>
</dbReference>
<feature type="compositionally biased region" description="Low complexity" evidence="1">
    <location>
        <begin position="42"/>
        <end position="58"/>
    </location>
</feature>
<feature type="signal peptide" evidence="2">
    <location>
        <begin position="1"/>
        <end position="23"/>
    </location>
</feature>
<protein>
    <submittedName>
        <fullName evidence="4">OmpA family protein</fullName>
    </submittedName>
</protein>
<proteinExistence type="predicted"/>
<organism evidence="4 5">
    <name type="scientific">Terriglobus aquaticus</name>
    <dbReference type="NCBI Taxonomy" id="940139"/>
    <lineage>
        <taxon>Bacteria</taxon>
        <taxon>Pseudomonadati</taxon>
        <taxon>Acidobacteriota</taxon>
        <taxon>Terriglobia</taxon>
        <taxon>Terriglobales</taxon>
        <taxon>Acidobacteriaceae</taxon>
        <taxon>Terriglobus</taxon>
    </lineage>
</organism>
<evidence type="ECO:0000256" key="2">
    <source>
        <dbReference type="SAM" id="SignalP"/>
    </source>
</evidence>
<keyword evidence="5" id="KW-1185">Reference proteome</keyword>
<feature type="compositionally biased region" description="Low complexity" evidence="1">
    <location>
        <begin position="297"/>
        <end position="309"/>
    </location>
</feature>
<comment type="caution">
    <text evidence="4">The sequence shown here is derived from an EMBL/GenBank/DDBJ whole genome shotgun (WGS) entry which is preliminary data.</text>
</comment>
<evidence type="ECO:0000256" key="1">
    <source>
        <dbReference type="SAM" id="MobiDB-lite"/>
    </source>
</evidence>
<reference evidence="4 5" key="1">
    <citation type="submission" date="2024-12" db="EMBL/GenBank/DDBJ databases">
        <authorList>
            <person name="Lee Y."/>
        </authorList>
    </citation>
    <scope>NUCLEOTIDE SEQUENCE [LARGE SCALE GENOMIC DNA]</scope>
    <source>
        <strain evidence="4 5">03SUJ4</strain>
    </source>
</reference>
<feature type="chain" id="PRO_5046049429" evidence="2">
    <location>
        <begin position="24"/>
        <end position="315"/>
    </location>
</feature>
<keyword evidence="2" id="KW-0732">Signal</keyword>
<accession>A0ABW9KLY7</accession>
<gene>
    <name evidence="4" type="ORF">ACK2TP_13425</name>
</gene>
<name>A0ABW9KLY7_9BACT</name>
<feature type="domain" description="OmpA-like" evidence="3">
    <location>
        <begin position="183"/>
        <end position="266"/>
    </location>
</feature>
<dbReference type="SUPFAM" id="SSF103088">
    <property type="entry name" value="OmpA-like"/>
    <property type="match status" value="1"/>
</dbReference>
<dbReference type="Gene3D" id="3.30.1330.60">
    <property type="entry name" value="OmpA-like domain"/>
    <property type="match status" value="1"/>
</dbReference>
<feature type="region of interest" description="Disordered" evidence="1">
    <location>
        <begin position="288"/>
        <end position="315"/>
    </location>
</feature>
<dbReference type="EMBL" id="JBJYXY010000001">
    <property type="protein sequence ID" value="MFN2976769.1"/>
    <property type="molecule type" value="Genomic_DNA"/>
</dbReference>